<dbReference type="GeneID" id="65091144"/>
<dbReference type="Proteomes" id="UP000184255">
    <property type="component" value="Unassembled WGS sequence"/>
</dbReference>
<reference evidence="3" key="1">
    <citation type="journal article" date="2016" name="Genome Biol. Evol.">
        <title>Comparative 'omics' of the Fusarium fujikuroi species complex highlights differences in genetic potential and metabolite synthesis.</title>
        <authorList>
            <person name="Niehaus E.-M."/>
            <person name="Muensterkoetter M."/>
            <person name="Proctor R.H."/>
            <person name="Brown D.W."/>
            <person name="Sharon A."/>
            <person name="Idan Y."/>
            <person name="Oren-Young L."/>
            <person name="Sieber C.M."/>
            <person name="Novak O."/>
            <person name="Pencik A."/>
            <person name="Tarkowska D."/>
            <person name="Hromadova K."/>
            <person name="Freeman S."/>
            <person name="Maymon M."/>
            <person name="Elazar M."/>
            <person name="Youssef S.A."/>
            <person name="El-Shabrawy E.S.M."/>
            <person name="Shalaby A.B.A."/>
            <person name="Houterman P."/>
            <person name="Brock N.L."/>
            <person name="Burkhardt I."/>
            <person name="Tsavkelova E.A."/>
            <person name="Dickschat J.S."/>
            <person name="Galuszka P."/>
            <person name="Gueldener U."/>
            <person name="Tudzynski B."/>
        </authorList>
    </citation>
    <scope>NUCLEOTIDE SEQUENCE [LARGE SCALE GENOMIC DNA]</scope>
    <source>
        <strain evidence="3">MRC7560</strain>
    </source>
</reference>
<name>A0A1L7U7S3_FUSMA</name>
<evidence type="ECO:0000256" key="1">
    <source>
        <dbReference type="SAM" id="Phobius"/>
    </source>
</evidence>
<dbReference type="Gene3D" id="1.20.58.340">
    <property type="entry name" value="Magnesium transport protein CorA, transmembrane region"/>
    <property type="match status" value="1"/>
</dbReference>
<sequence>MKLAEYSNIKRDQQASYEYIQTEGFKPLVWTMSNSSDWNEWFNKQHPKLDGSDSGLVLILSRRIGEPIINPVKSIESKDWIKAIRKATVHDKTAFDKSLHGTGGQRNLRTLPFSEQCFQKIAKKFYIHDSINRVVSRANVSQFSAVKLEMGRHDGHELPAHVYSARTSNAWEGDLAVSATYFPHCRLTFAVMFGYPLSVEAEILTRLEMATYEICHPLLVPSMLVKIERRRHLPIIDHTLDGIEARFLEVDDPESLQYITEAEKVTRKEAKRSAWLDMLYLRNQLMSWNTCLEALYEHADHLNRTKFRDITISPQLGNRSTEEFSIHGDSSSGSGTDWNAPIDVFLADLKFGDSQKLESIRGSRSYMRRTGAKMQARLREVIKDYNEKIRECTAGFEGMAMTTQWTQGETNVEIALATSQDSRHMRSIALLTMIFLPGTFFASIFSMGFFEWKSDDGTISVSQSFWIYVVLATGFTAFTVGAWWYIGVYRYKRHKNIPSALSASRFLSLRPLKSLRHWIVKAIMERVNRISSPP</sequence>
<dbReference type="RefSeq" id="XP_041690079.1">
    <property type="nucleotide sequence ID" value="XM_041824617.1"/>
</dbReference>
<dbReference type="VEuPathDB" id="FungiDB:FMAN_11894"/>
<feature type="transmembrane region" description="Helical" evidence="1">
    <location>
        <begin position="465"/>
        <end position="486"/>
    </location>
</feature>
<evidence type="ECO:0000313" key="3">
    <source>
        <dbReference type="Proteomes" id="UP000184255"/>
    </source>
</evidence>
<evidence type="ECO:0000313" key="2">
    <source>
        <dbReference type="EMBL" id="CVL06798.1"/>
    </source>
</evidence>
<organism evidence="2 3">
    <name type="scientific">Fusarium mangiferae</name>
    <name type="common">Mango malformation disease fungus</name>
    <dbReference type="NCBI Taxonomy" id="192010"/>
    <lineage>
        <taxon>Eukaryota</taxon>
        <taxon>Fungi</taxon>
        <taxon>Dikarya</taxon>
        <taxon>Ascomycota</taxon>
        <taxon>Pezizomycotina</taxon>
        <taxon>Sordariomycetes</taxon>
        <taxon>Hypocreomycetidae</taxon>
        <taxon>Hypocreales</taxon>
        <taxon>Nectriaceae</taxon>
        <taxon>Fusarium</taxon>
        <taxon>Fusarium fujikuroi species complex</taxon>
    </lineage>
</organism>
<keyword evidence="1" id="KW-0812">Transmembrane</keyword>
<keyword evidence="3" id="KW-1185">Reference proteome</keyword>
<gene>
    <name evidence="2" type="ORF">FMAN_11894</name>
</gene>
<dbReference type="EMBL" id="FCQH01000018">
    <property type="protein sequence ID" value="CVL06798.1"/>
    <property type="molecule type" value="Genomic_DNA"/>
</dbReference>
<keyword evidence="1" id="KW-0472">Membrane</keyword>
<keyword evidence="1" id="KW-1133">Transmembrane helix</keyword>
<dbReference type="AlphaFoldDB" id="A0A1L7U7S3"/>
<accession>A0A1L7U7S3</accession>
<comment type="caution">
    <text evidence="2">The sequence shown here is derived from an EMBL/GenBank/DDBJ whole genome shotgun (WGS) entry which is preliminary data.</text>
</comment>
<proteinExistence type="predicted"/>
<protein>
    <submittedName>
        <fullName evidence="2">Uncharacterized protein</fullName>
    </submittedName>
</protein>
<feature type="transmembrane region" description="Helical" evidence="1">
    <location>
        <begin position="428"/>
        <end position="450"/>
    </location>
</feature>